<dbReference type="SUPFAM" id="SSF47729">
    <property type="entry name" value="IHF-like DNA-binding proteins"/>
    <property type="match status" value="1"/>
</dbReference>
<keyword evidence="9" id="KW-0472">Membrane</keyword>
<keyword evidence="4" id="KW-0694">RNA-binding</keyword>
<dbReference type="InterPro" id="IPR000824">
    <property type="entry name" value="MtrB"/>
</dbReference>
<comment type="caution">
    <text evidence="11">The sequence shown here is derived from an EMBL/GenBank/DDBJ whole genome shotgun (WGS) entry which is preliminary data.</text>
</comment>
<dbReference type="GO" id="GO:0003677">
    <property type="term" value="F:DNA binding"/>
    <property type="evidence" value="ECO:0007669"/>
    <property type="project" value="InterPro"/>
</dbReference>
<feature type="transmembrane region" description="Helical" evidence="9">
    <location>
        <begin position="25"/>
        <end position="46"/>
    </location>
</feature>
<dbReference type="InterPro" id="IPR023558">
    <property type="entry name" value="Trp_RNA-bd_attenuator_dom"/>
</dbReference>
<dbReference type="HAMAP" id="MF_00798">
    <property type="entry name" value="Trp_attenuator"/>
    <property type="match status" value="1"/>
</dbReference>
<protein>
    <recommendedName>
        <fullName evidence="3">Transcription attenuation protein MtrB</fullName>
    </recommendedName>
    <alternativeName>
        <fullName evidence="8">Trp RNA-binding attenuation protein</fullName>
    </alternativeName>
    <alternativeName>
        <fullName evidence="7">Tryptophan RNA-binding attenuator protein</fullName>
    </alternativeName>
</protein>
<dbReference type="EMBL" id="AOFI03000197">
    <property type="protein sequence ID" value="KAF4319686.1"/>
    <property type="molecule type" value="Genomic_DNA"/>
</dbReference>
<dbReference type="AlphaFoldDB" id="A0A8J4WE88"/>
<dbReference type="SUPFAM" id="SSF51219">
    <property type="entry name" value="TRAP-like"/>
    <property type="match status" value="1"/>
</dbReference>
<dbReference type="InterPro" id="IPR000119">
    <property type="entry name" value="Hist_DNA-bd"/>
</dbReference>
<reference evidence="11" key="1">
    <citation type="journal article" date="2015" name="Genom Data">
        <title>Draft genome sequences of Phytophthora kernoviae and Phytophthora ramorum lineage EU2 from Scotland.</title>
        <authorList>
            <person name="Sambles C."/>
            <person name="Schlenzig A."/>
            <person name="O'Neill P."/>
            <person name="Grant M."/>
            <person name="Studholme D.J."/>
        </authorList>
    </citation>
    <scope>NUCLEOTIDE SEQUENCE</scope>
    <source>
        <strain evidence="11">00238/432</strain>
    </source>
</reference>
<evidence type="ECO:0000313" key="11">
    <source>
        <dbReference type="EMBL" id="KAF4319686.1"/>
    </source>
</evidence>
<evidence type="ECO:0000256" key="3">
    <source>
        <dbReference type="ARBA" id="ARBA00016308"/>
    </source>
</evidence>
<dbReference type="PRINTS" id="PR00687">
    <property type="entry name" value="TRPRNAAP"/>
</dbReference>
<feature type="domain" description="Tryptophan RNA-binding attenuator protein" evidence="10">
    <location>
        <begin position="102"/>
        <end position="168"/>
    </location>
</feature>
<dbReference type="Gene3D" id="2.60.40.50">
    <property type="entry name" value="TRAP-like"/>
    <property type="match status" value="1"/>
</dbReference>
<evidence type="ECO:0000256" key="9">
    <source>
        <dbReference type="SAM" id="Phobius"/>
    </source>
</evidence>
<dbReference type="Pfam" id="PF02081">
    <property type="entry name" value="TrpBP"/>
    <property type="match status" value="1"/>
</dbReference>
<dbReference type="GO" id="GO:0003723">
    <property type="term" value="F:RNA binding"/>
    <property type="evidence" value="ECO:0007669"/>
    <property type="project" value="UniProtKB-KW"/>
</dbReference>
<accession>A0A8J4WE88</accession>
<organism evidence="11 12">
    <name type="scientific">Phytophthora kernoviae 00238/432</name>
    <dbReference type="NCBI Taxonomy" id="1284355"/>
    <lineage>
        <taxon>Eukaryota</taxon>
        <taxon>Sar</taxon>
        <taxon>Stramenopiles</taxon>
        <taxon>Oomycota</taxon>
        <taxon>Peronosporomycetes</taxon>
        <taxon>Peronosporales</taxon>
        <taxon>Peronosporaceae</taxon>
        <taxon>Phytophthora</taxon>
    </lineage>
</organism>
<dbReference type="NCBIfam" id="NF009724">
    <property type="entry name" value="PRK13251.1"/>
    <property type="match status" value="1"/>
</dbReference>
<proteinExistence type="inferred from homology"/>
<dbReference type="InterPro" id="IPR010992">
    <property type="entry name" value="IHF-like_DNA-bd_dom_sf"/>
</dbReference>
<dbReference type="Pfam" id="PF00216">
    <property type="entry name" value="Bac_DNA_binding"/>
    <property type="match status" value="1"/>
</dbReference>
<comment type="subunit">
    <text evidence="2">Oligomer of 11 identical subunits arranged in doughnut-like structure.</text>
</comment>
<evidence type="ECO:0000256" key="8">
    <source>
        <dbReference type="ARBA" id="ARBA00033109"/>
    </source>
</evidence>
<keyword evidence="9" id="KW-1133">Transmembrane helix</keyword>
<evidence type="ECO:0000256" key="1">
    <source>
        <dbReference type="ARBA" id="ARBA00010027"/>
    </source>
</evidence>
<comment type="similarity">
    <text evidence="1">Belongs to the MtrB family.</text>
</comment>
<evidence type="ECO:0000256" key="2">
    <source>
        <dbReference type="ARBA" id="ARBA00011104"/>
    </source>
</evidence>
<evidence type="ECO:0000256" key="7">
    <source>
        <dbReference type="ARBA" id="ARBA00029615"/>
    </source>
</evidence>
<keyword evidence="6" id="KW-0804">Transcription</keyword>
<evidence type="ECO:0000256" key="6">
    <source>
        <dbReference type="ARBA" id="ARBA00023163"/>
    </source>
</evidence>
<sequence>MQFPDGSKAAGEMDPTFLQLGQGKWLGMPISVILLLIAVIGVHIFLTYTKYGRQMYVTGVRERSARKGRNPQTGEEIEIPASKIPAFKPGEGMCVMDHPTGSDYIVIKAEENGVQVIGLTRGQDTRFHHTEKLDKGEVMFAQFTNHTSAIKIRGKATLITKHGQIQSE</sequence>
<gene>
    <name evidence="11" type="ORF">G195_006980</name>
</gene>
<reference evidence="11" key="2">
    <citation type="submission" date="2020-02" db="EMBL/GenBank/DDBJ databases">
        <authorList>
            <person name="Studholme D.J."/>
        </authorList>
    </citation>
    <scope>NUCLEOTIDE SEQUENCE</scope>
    <source>
        <strain evidence="11">00238/432</strain>
    </source>
</reference>
<dbReference type="Proteomes" id="UP000702964">
    <property type="component" value="Unassembled WGS sequence"/>
</dbReference>
<dbReference type="InterPro" id="IPR016031">
    <property type="entry name" value="Trp_RNA-bd_attenuator-like_dom"/>
</dbReference>
<dbReference type="GO" id="GO:0006353">
    <property type="term" value="P:DNA-templated transcription termination"/>
    <property type="evidence" value="ECO:0007669"/>
    <property type="project" value="InterPro"/>
</dbReference>
<evidence type="ECO:0000313" key="12">
    <source>
        <dbReference type="Proteomes" id="UP000702964"/>
    </source>
</evidence>
<keyword evidence="5" id="KW-0805">Transcription regulation</keyword>
<keyword evidence="9" id="KW-0812">Transmembrane</keyword>
<dbReference type="GO" id="GO:0006355">
    <property type="term" value="P:regulation of DNA-templated transcription"/>
    <property type="evidence" value="ECO:0007669"/>
    <property type="project" value="InterPro"/>
</dbReference>
<dbReference type="GO" id="GO:0030527">
    <property type="term" value="F:structural constituent of chromatin"/>
    <property type="evidence" value="ECO:0007669"/>
    <property type="project" value="InterPro"/>
</dbReference>
<evidence type="ECO:0000256" key="4">
    <source>
        <dbReference type="ARBA" id="ARBA00022884"/>
    </source>
</evidence>
<dbReference type="Gene3D" id="4.10.520.10">
    <property type="entry name" value="IHF-like DNA-binding proteins"/>
    <property type="match status" value="1"/>
</dbReference>
<evidence type="ECO:0000259" key="10">
    <source>
        <dbReference type="Pfam" id="PF02081"/>
    </source>
</evidence>
<evidence type="ECO:0000256" key="5">
    <source>
        <dbReference type="ARBA" id="ARBA00023015"/>
    </source>
</evidence>
<name>A0A8J4WE88_9STRA</name>